<dbReference type="AlphaFoldDB" id="A0A9D5S8K9"/>
<gene>
    <name evidence="2" type="ORF">E7101_13710</name>
</gene>
<evidence type="ECO:0000256" key="1">
    <source>
        <dbReference type="SAM" id="Phobius"/>
    </source>
</evidence>
<accession>A0A9D5S8K9</accession>
<dbReference type="EMBL" id="SUYC01000020">
    <property type="protein sequence ID" value="MBE6271983.1"/>
    <property type="molecule type" value="Genomic_DNA"/>
</dbReference>
<keyword evidence="1" id="KW-0472">Membrane</keyword>
<organism evidence="2 3">
    <name type="scientific">Xylanibacter ruminicola</name>
    <name type="common">Prevotella ruminicola</name>
    <dbReference type="NCBI Taxonomy" id="839"/>
    <lineage>
        <taxon>Bacteria</taxon>
        <taxon>Pseudomonadati</taxon>
        <taxon>Bacteroidota</taxon>
        <taxon>Bacteroidia</taxon>
        <taxon>Bacteroidales</taxon>
        <taxon>Prevotellaceae</taxon>
        <taxon>Xylanibacter</taxon>
    </lineage>
</organism>
<feature type="transmembrane region" description="Helical" evidence="1">
    <location>
        <begin position="60"/>
        <end position="77"/>
    </location>
</feature>
<sequence length="146" mass="16319">MEEKNNMTAERSLEFIRESIERSRKAVSADAGTTLLISGLCIVGVATVVAVGHLLTKSRVFYLLYMLIPIFIWAINGYRLKSKWMVWCGIIGGLGGYFWQAFCVTETLAANTNMGALYVIIPNLMMAVFTFIGLTLPGWMLVRNKK</sequence>
<evidence type="ECO:0000313" key="2">
    <source>
        <dbReference type="EMBL" id="MBE6271983.1"/>
    </source>
</evidence>
<reference evidence="2" key="1">
    <citation type="submission" date="2019-04" db="EMBL/GenBank/DDBJ databases">
        <title>Evolution of Biomass-Degrading Anaerobic Consortia Revealed by Metagenomics.</title>
        <authorList>
            <person name="Peng X."/>
        </authorList>
    </citation>
    <scope>NUCLEOTIDE SEQUENCE</scope>
    <source>
        <strain evidence="2">SIG140</strain>
    </source>
</reference>
<name>A0A9D5S8K9_XYLRU</name>
<feature type="transmembrane region" description="Helical" evidence="1">
    <location>
        <begin position="32"/>
        <end position="54"/>
    </location>
</feature>
<dbReference type="Proteomes" id="UP000806522">
    <property type="component" value="Unassembled WGS sequence"/>
</dbReference>
<evidence type="ECO:0000313" key="3">
    <source>
        <dbReference type="Proteomes" id="UP000806522"/>
    </source>
</evidence>
<protein>
    <submittedName>
        <fullName evidence="2">Uncharacterized protein</fullName>
    </submittedName>
</protein>
<feature type="transmembrane region" description="Helical" evidence="1">
    <location>
        <begin position="114"/>
        <end position="142"/>
    </location>
</feature>
<keyword evidence="1" id="KW-1133">Transmembrane helix</keyword>
<feature type="transmembrane region" description="Helical" evidence="1">
    <location>
        <begin position="84"/>
        <end position="102"/>
    </location>
</feature>
<comment type="caution">
    <text evidence="2">The sequence shown here is derived from an EMBL/GenBank/DDBJ whole genome shotgun (WGS) entry which is preliminary data.</text>
</comment>
<keyword evidence="1" id="KW-0812">Transmembrane</keyword>
<proteinExistence type="predicted"/>